<feature type="transmembrane region" description="Helical" evidence="1">
    <location>
        <begin position="278"/>
        <end position="298"/>
    </location>
</feature>
<name>A0ABD3GLJ5_9MARC</name>
<comment type="caution">
    <text evidence="2">The sequence shown here is derived from an EMBL/GenBank/DDBJ whole genome shotgun (WGS) entry which is preliminary data.</text>
</comment>
<keyword evidence="1" id="KW-0472">Membrane</keyword>
<evidence type="ECO:0000313" key="2">
    <source>
        <dbReference type="EMBL" id="KAL3680072.1"/>
    </source>
</evidence>
<reference evidence="2 3" key="1">
    <citation type="submission" date="2024-09" db="EMBL/GenBank/DDBJ databases">
        <title>Chromosome-scale assembly of Riccia sorocarpa.</title>
        <authorList>
            <person name="Paukszto L."/>
        </authorList>
    </citation>
    <scope>NUCLEOTIDE SEQUENCE [LARGE SCALE GENOMIC DNA]</scope>
    <source>
        <strain evidence="2">LP-2024</strain>
        <tissue evidence="2">Aerial parts of the thallus</tissue>
    </source>
</reference>
<sequence length="459" mass="51646">MMDATPLLLPFSKSSRDVDHNHISFNLKPSGNWDILDRVQSNREPSGHTLVRLQSVQKTVRTLQLDHTASSWGLVSYVVGFLLLVFVPVCKVLFVKSSSDERSRQLVFQPVVIIIGVSRSMVSFVFLSHAIRKHGLRGVLFLDSVAAEVAQVRKDYDTVIELGSRMLVKLFVPAFVLYLCQLTWLYYEVDLQPLPLGIHNWAIELTIIVIFTALSWVFQTTTYLYACVLFWKVCKLQELKMRQYFEMLAQGLDAEYYVLEYNRIIRDLGHTSRRFRHFLAFTGVISVSGALIAMYEVVNSLQERYVLCLWGELVVLTVVNLTGAWLCLKSASKIAHLHRRIVKKASCIHAERTLGCRAVTASLSKVSDDASENQDTKLILERLDLYCQRQDSYARRAALVNFLSTSVAGISVYGFILDRFFVHTSVGALLTTTWFILGRSLNGSGLGGHPSGVVALAVG</sequence>
<feature type="transmembrane region" description="Helical" evidence="1">
    <location>
        <begin position="106"/>
        <end position="127"/>
    </location>
</feature>
<keyword evidence="1" id="KW-0812">Transmembrane</keyword>
<proteinExistence type="predicted"/>
<evidence type="ECO:0000313" key="3">
    <source>
        <dbReference type="Proteomes" id="UP001633002"/>
    </source>
</evidence>
<feature type="transmembrane region" description="Helical" evidence="1">
    <location>
        <begin position="207"/>
        <end position="231"/>
    </location>
</feature>
<dbReference type="Proteomes" id="UP001633002">
    <property type="component" value="Unassembled WGS sequence"/>
</dbReference>
<feature type="transmembrane region" description="Helical" evidence="1">
    <location>
        <begin position="304"/>
        <end position="328"/>
    </location>
</feature>
<dbReference type="PANTHER" id="PTHR31963">
    <property type="entry name" value="RAS GUANINE NUCLEOTIDE EXCHANGE FACTOR K"/>
    <property type="match status" value="1"/>
</dbReference>
<feature type="transmembrane region" description="Helical" evidence="1">
    <location>
        <begin position="74"/>
        <end position="94"/>
    </location>
</feature>
<dbReference type="AlphaFoldDB" id="A0ABD3GLJ5"/>
<evidence type="ECO:0000256" key="1">
    <source>
        <dbReference type="SAM" id="Phobius"/>
    </source>
</evidence>
<organism evidence="2 3">
    <name type="scientific">Riccia sorocarpa</name>
    <dbReference type="NCBI Taxonomy" id="122646"/>
    <lineage>
        <taxon>Eukaryota</taxon>
        <taxon>Viridiplantae</taxon>
        <taxon>Streptophyta</taxon>
        <taxon>Embryophyta</taxon>
        <taxon>Marchantiophyta</taxon>
        <taxon>Marchantiopsida</taxon>
        <taxon>Marchantiidae</taxon>
        <taxon>Marchantiales</taxon>
        <taxon>Ricciaceae</taxon>
        <taxon>Riccia</taxon>
    </lineage>
</organism>
<dbReference type="EMBL" id="JBJQOH010000007">
    <property type="protein sequence ID" value="KAL3680072.1"/>
    <property type="molecule type" value="Genomic_DNA"/>
</dbReference>
<dbReference type="InterPro" id="IPR021924">
    <property type="entry name" value="DUF3537"/>
</dbReference>
<protein>
    <recommendedName>
        <fullName evidence="4">Gustatory receptor</fullName>
    </recommendedName>
</protein>
<dbReference type="Pfam" id="PF12056">
    <property type="entry name" value="DUF3537"/>
    <property type="match status" value="1"/>
</dbReference>
<keyword evidence="1" id="KW-1133">Transmembrane helix</keyword>
<gene>
    <name evidence="2" type="ORF">R1sor_023028</name>
</gene>
<feature type="transmembrane region" description="Helical" evidence="1">
    <location>
        <begin position="170"/>
        <end position="187"/>
    </location>
</feature>
<keyword evidence="3" id="KW-1185">Reference proteome</keyword>
<evidence type="ECO:0008006" key="4">
    <source>
        <dbReference type="Google" id="ProtNLM"/>
    </source>
</evidence>
<dbReference type="PANTHER" id="PTHR31963:SF4">
    <property type="entry name" value="GUSTATORY RECEPTOR"/>
    <property type="match status" value="1"/>
</dbReference>
<feature type="transmembrane region" description="Helical" evidence="1">
    <location>
        <begin position="397"/>
        <end position="414"/>
    </location>
</feature>
<accession>A0ABD3GLJ5</accession>